<reference evidence="2 3" key="1">
    <citation type="submission" date="2024-09" db="EMBL/GenBank/DDBJ databases">
        <authorList>
            <consortium name="All-Russian atlas of soil microorganisms"/>
            <consortium name="as a basis for the search for new antimicrobial producers and enzymes with unique properties"/>
            <person name="Sokolova E.A."/>
            <person name="Voronina E.N."/>
        </authorList>
    </citation>
    <scope>NUCLEOTIDE SEQUENCE [LARGE SCALE GENOMIC DNA]</scope>
    <source>
        <strain evidence="2 3">AF-22b-331.1</strain>
    </source>
</reference>
<comment type="caution">
    <text evidence="2">The sequence shown here is derived from an EMBL/GenBank/DDBJ whole genome shotgun (WGS) entry which is preliminary data.</text>
</comment>
<sequence length="142" mass="15471">MADPSMHVANPLAARQRSNVDFGSGNAELERVTLAQELPGLLGRNRLPIDRDAVVVAPRSDLHDGHDESVAGKSSAEGPARGGRCHRDDLLNWRPHFTPSSCRVEERAPERAISPPTTLATVKPPRDLRTKIRSVAEMPEVS</sequence>
<name>A0ABW7D2F0_9GAMM</name>
<accession>A0ABW7D2F0</accession>
<proteinExistence type="predicted"/>
<gene>
    <name evidence="2" type="ORF">ACEU0G_001052</name>
</gene>
<feature type="compositionally biased region" description="Basic and acidic residues" evidence="1">
    <location>
        <begin position="60"/>
        <end position="70"/>
    </location>
</feature>
<dbReference type="RefSeq" id="WP_394164532.1">
    <property type="nucleotide sequence ID" value="NZ_JBHGCJ010000017.1"/>
</dbReference>
<organism evidence="2 3">
    <name type="scientific">Stenotrophomonas nematodicola</name>
    <dbReference type="NCBI Taxonomy" id="2656746"/>
    <lineage>
        <taxon>Bacteria</taxon>
        <taxon>Pseudomonadati</taxon>
        <taxon>Pseudomonadota</taxon>
        <taxon>Gammaproteobacteria</taxon>
        <taxon>Lysobacterales</taxon>
        <taxon>Lysobacteraceae</taxon>
        <taxon>Stenotrophomonas</taxon>
    </lineage>
</organism>
<dbReference type="Proteomes" id="UP001605261">
    <property type="component" value="Unassembled WGS sequence"/>
</dbReference>
<dbReference type="EMBL" id="JBHGCJ010000017">
    <property type="protein sequence ID" value="MFG6111163.1"/>
    <property type="molecule type" value="Genomic_DNA"/>
</dbReference>
<evidence type="ECO:0000313" key="2">
    <source>
        <dbReference type="EMBL" id="MFG6111163.1"/>
    </source>
</evidence>
<keyword evidence="3" id="KW-1185">Reference proteome</keyword>
<feature type="region of interest" description="Disordered" evidence="1">
    <location>
        <begin position="1"/>
        <end position="20"/>
    </location>
</feature>
<evidence type="ECO:0000256" key="1">
    <source>
        <dbReference type="SAM" id="MobiDB-lite"/>
    </source>
</evidence>
<feature type="region of interest" description="Disordered" evidence="1">
    <location>
        <begin position="59"/>
        <end position="142"/>
    </location>
</feature>
<evidence type="ECO:0000313" key="3">
    <source>
        <dbReference type="Proteomes" id="UP001605261"/>
    </source>
</evidence>
<protein>
    <submittedName>
        <fullName evidence="2">Uncharacterized protein</fullName>
    </submittedName>
</protein>